<dbReference type="Proteomes" id="UP000009192">
    <property type="component" value="Unassembled WGS sequence"/>
</dbReference>
<keyword evidence="3" id="KW-0443">Lipid metabolism</keyword>
<dbReference type="GO" id="GO:0016891">
    <property type="term" value="F:RNA endonuclease activity producing 5'-phosphomonoesters, hydrolytic mechanism"/>
    <property type="evidence" value="ECO:0007669"/>
    <property type="project" value="TreeGrafter"/>
</dbReference>
<reference evidence="8 9" key="1">
    <citation type="journal article" date="2007" name="Nature">
        <title>Evolution of genes and genomes on the Drosophila phylogeny.</title>
        <authorList>
            <consortium name="Drosophila 12 Genomes Consortium"/>
            <person name="Clark A.G."/>
            <person name="Eisen M.B."/>
            <person name="Smith D.R."/>
            <person name="Bergman C.M."/>
            <person name="Oliver B."/>
            <person name="Markow T.A."/>
            <person name="Kaufman T.C."/>
            <person name="Kellis M."/>
            <person name="Gelbart W."/>
            <person name="Iyer V.N."/>
            <person name="Pollard D.A."/>
            <person name="Sackton T.B."/>
            <person name="Larracuente A.M."/>
            <person name="Singh N.D."/>
            <person name="Abad J.P."/>
            <person name="Abt D.N."/>
            <person name="Adryan B."/>
            <person name="Aguade M."/>
            <person name="Akashi H."/>
            <person name="Anderson W.W."/>
            <person name="Aquadro C.F."/>
            <person name="Ardell D.H."/>
            <person name="Arguello R."/>
            <person name="Artieri C.G."/>
            <person name="Barbash D.A."/>
            <person name="Barker D."/>
            <person name="Barsanti P."/>
            <person name="Batterham P."/>
            <person name="Batzoglou S."/>
            <person name="Begun D."/>
            <person name="Bhutkar A."/>
            <person name="Blanco E."/>
            <person name="Bosak S.A."/>
            <person name="Bradley R.K."/>
            <person name="Brand A.D."/>
            <person name="Brent M.R."/>
            <person name="Brooks A.N."/>
            <person name="Brown R.H."/>
            <person name="Butlin R.K."/>
            <person name="Caggese C."/>
            <person name="Calvi B.R."/>
            <person name="Bernardo de Carvalho A."/>
            <person name="Caspi A."/>
            <person name="Castrezana S."/>
            <person name="Celniker S.E."/>
            <person name="Chang J.L."/>
            <person name="Chapple C."/>
            <person name="Chatterji S."/>
            <person name="Chinwalla A."/>
            <person name="Civetta A."/>
            <person name="Clifton S.W."/>
            <person name="Comeron J.M."/>
            <person name="Costello J.C."/>
            <person name="Coyne J.A."/>
            <person name="Daub J."/>
            <person name="David R.G."/>
            <person name="Delcher A.L."/>
            <person name="Delehaunty K."/>
            <person name="Do C.B."/>
            <person name="Ebling H."/>
            <person name="Edwards K."/>
            <person name="Eickbush T."/>
            <person name="Evans J.D."/>
            <person name="Filipski A."/>
            <person name="Findeiss S."/>
            <person name="Freyhult E."/>
            <person name="Fulton L."/>
            <person name="Fulton R."/>
            <person name="Garcia A.C."/>
            <person name="Gardiner A."/>
            <person name="Garfield D.A."/>
            <person name="Garvin B.E."/>
            <person name="Gibson G."/>
            <person name="Gilbert D."/>
            <person name="Gnerre S."/>
            <person name="Godfrey J."/>
            <person name="Good R."/>
            <person name="Gotea V."/>
            <person name="Gravely B."/>
            <person name="Greenberg A.J."/>
            <person name="Griffiths-Jones S."/>
            <person name="Gross S."/>
            <person name="Guigo R."/>
            <person name="Gustafson E.A."/>
            <person name="Haerty W."/>
            <person name="Hahn M.W."/>
            <person name="Halligan D.L."/>
            <person name="Halpern A.L."/>
            <person name="Halter G.M."/>
            <person name="Han M.V."/>
            <person name="Heger A."/>
            <person name="Hillier L."/>
            <person name="Hinrichs A.S."/>
            <person name="Holmes I."/>
            <person name="Hoskins R.A."/>
            <person name="Hubisz M.J."/>
            <person name="Hultmark D."/>
            <person name="Huntley M.A."/>
            <person name="Jaffe D.B."/>
            <person name="Jagadeeshan S."/>
            <person name="Jeck W.R."/>
            <person name="Johnson J."/>
            <person name="Jones C.D."/>
            <person name="Jordan W.C."/>
            <person name="Karpen G.H."/>
            <person name="Kataoka E."/>
            <person name="Keightley P.D."/>
            <person name="Kheradpour P."/>
            <person name="Kirkness E.F."/>
            <person name="Koerich L.B."/>
            <person name="Kristiansen K."/>
            <person name="Kudrna D."/>
            <person name="Kulathinal R.J."/>
            <person name="Kumar S."/>
            <person name="Kwok R."/>
            <person name="Lander E."/>
            <person name="Langley C.H."/>
            <person name="Lapoint R."/>
            <person name="Lazzaro B.P."/>
            <person name="Lee S.J."/>
            <person name="Levesque L."/>
            <person name="Li R."/>
            <person name="Lin C.F."/>
            <person name="Lin M.F."/>
            <person name="Lindblad-Toh K."/>
            <person name="Llopart A."/>
            <person name="Long M."/>
            <person name="Low L."/>
            <person name="Lozovsky E."/>
            <person name="Lu J."/>
            <person name="Luo M."/>
            <person name="Machado C.A."/>
            <person name="Makalowski W."/>
            <person name="Marzo M."/>
            <person name="Matsuda M."/>
            <person name="Matzkin L."/>
            <person name="McAllister B."/>
            <person name="McBride C.S."/>
            <person name="McKernan B."/>
            <person name="McKernan K."/>
            <person name="Mendez-Lago M."/>
            <person name="Minx P."/>
            <person name="Mollenhauer M.U."/>
            <person name="Montooth K."/>
            <person name="Mount S.M."/>
            <person name="Mu X."/>
            <person name="Myers E."/>
            <person name="Negre B."/>
            <person name="Newfeld S."/>
            <person name="Nielsen R."/>
            <person name="Noor M.A."/>
            <person name="O'Grady P."/>
            <person name="Pachter L."/>
            <person name="Papaceit M."/>
            <person name="Parisi M.J."/>
            <person name="Parisi M."/>
            <person name="Parts L."/>
            <person name="Pedersen J.S."/>
            <person name="Pesole G."/>
            <person name="Phillippy A.M."/>
            <person name="Ponting C.P."/>
            <person name="Pop M."/>
            <person name="Porcelli D."/>
            <person name="Powell J.R."/>
            <person name="Prohaska S."/>
            <person name="Pruitt K."/>
            <person name="Puig M."/>
            <person name="Quesneville H."/>
            <person name="Ram K.R."/>
            <person name="Rand D."/>
            <person name="Rasmussen M.D."/>
            <person name="Reed L.K."/>
            <person name="Reenan R."/>
            <person name="Reily A."/>
            <person name="Remington K.A."/>
            <person name="Rieger T.T."/>
            <person name="Ritchie M.G."/>
            <person name="Robin C."/>
            <person name="Rogers Y.H."/>
            <person name="Rohde C."/>
            <person name="Rozas J."/>
            <person name="Rubenfield M.J."/>
            <person name="Ruiz A."/>
            <person name="Russo S."/>
            <person name="Salzberg S.L."/>
            <person name="Sanchez-Gracia A."/>
            <person name="Saranga D.J."/>
            <person name="Sato H."/>
            <person name="Schaeffer S.W."/>
            <person name="Schatz M.C."/>
            <person name="Schlenke T."/>
            <person name="Schwartz R."/>
            <person name="Segarra C."/>
            <person name="Singh R.S."/>
            <person name="Sirot L."/>
            <person name="Sirota M."/>
            <person name="Sisneros N.B."/>
            <person name="Smith C.D."/>
            <person name="Smith T.F."/>
            <person name="Spieth J."/>
            <person name="Stage D.E."/>
            <person name="Stark A."/>
            <person name="Stephan W."/>
            <person name="Strausberg R.L."/>
            <person name="Strempel S."/>
            <person name="Sturgill D."/>
            <person name="Sutton G."/>
            <person name="Sutton G.G."/>
            <person name="Tao W."/>
            <person name="Teichmann S."/>
            <person name="Tobari Y.N."/>
            <person name="Tomimura Y."/>
            <person name="Tsolas J.M."/>
            <person name="Valente V.L."/>
            <person name="Venter E."/>
            <person name="Venter J.C."/>
            <person name="Vicario S."/>
            <person name="Vieira F.G."/>
            <person name="Vilella A.J."/>
            <person name="Villasante A."/>
            <person name="Walenz B."/>
            <person name="Wang J."/>
            <person name="Wasserman M."/>
            <person name="Watts T."/>
            <person name="Wilson D."/>
            <person name="Wilson R.K."/>
            <person name="Wing R.A."/>
            <person name="Wolfner M.F."/>
            <person name="Wong A."/>
            <person name="Wong G.K."/>
            <person name="Wu C.I."/>
            <person name="Wu G."/>
            <person name="Yamamoto D."/>
            <person name="Yang H.P."/>
            <person name="Yang S.P."/>
            <person name="Yorke J.A."/>
            <person name="Yoshida K."/>
            <person name="Zdobnov E."/>
            <person name="Zhang P."/>
            <person name="Zhang Y."/>
            <person name="Zimin A.V."/>
            <person name="Baldwin J."/>
            <person name="Abdouelleil A."/>
            <person name="Abdulkadir J."/>
            <person name="Abebe A."/>
            <person name="Abera B."/>
            <person name="Abreu J."/>
            <person name="Acer S.C."/>
            <person name="Aftuck L."/>
            <person name="Alexander A."/>
            <person name="An P."/>
            <person name="Anderson E."/>
            <person name="Anderson S."/>
            <person name="Arachi H."/>
            <person name="Azer M."/>
            <person name="Bachantsang P."/>
            <person name="Barry A."/>
            <person name="Bayul T."/>
            <person name="Berlin A."/>
            <person name="Bessette D."/>
            <person name="Bloom T."/>
            <person name="Blye J."/>
            <person name="Boguslavskiy L."/>
            <person name="Bonnet C."/>
            <person name="Boukhgalter B."/>
            <person name="Bourzgui I."/>
            <person name="Brown A."/>
            <person name="Cahill P."/>
            <person name="Channer S."/>
            <person name="Cheshatsang Y."/>
            <person name="Chuda L."/>
            <person name="Citroen M."/>
            <person name="Collymore A."/>
            <person name="Cooke P."/>
            <person name="Costello M."/>
            <person name="D'Aco K."/>
            <person name="Daza R."/>
            <person name="De Haan G."/>
            <person name="DeGray S."/>
            <person name="DeMaso C."/>
            <person name="Dhargay N."/>
            <person name="Dooley K."/>
            <person name="Dooley E."/>
            <person name="Doricent M."/>
            <person name="Dorje P."/>
            <person name="Dorjee K."/>
            <person name="Dupes A."/>
            <person name="Elong R."/>
            <person name="Falk J."/>
            <person name="Farina A."/>
            <person name="Faro S."/>
            <person name="Ferguson D."/>
            <person name="Fisher S."/>
            <person name="Foley C.D."/>
            <person name="Franke A."/>
            <person name="Friedrich D."/>
            <person name="Gadbois L."/>
            <person name="Gearin G."/>
            <person name="Gearin C.R."/>
            <person name="Giannoukos G."/>
            <person name="Goode T."/>
            <person name="Graham J."/>
            <person name="Grandbois E."/>
            <person name="Grewal S."/>
            <person name="Gyaltsen K."/>
            <person name="Hafez N."/>
            <person name="Hagos B."/>
            <person name="Hall J."/>
            <person name="Henson C."/>
            <person name="Hollinger A."/>
            <person name="Honan T."/>
            <person name="Huard M.D."/>
            <person name="Hughes L."/>
            <person name="Hurhula B."/>
            <person name="Husby M.E."/>
            <person name="Kamat A."/>
            <person name="Kanga B."/>
            <person name="Kashin S."/>
            <person name="Khazanovich D."/>
            <person name="Kisner P."/>
            <person name="Lance K."/>
            <person name="Lara M."/>
            <person name="Lee W."/>
            <person name="Lennon N."/>
            <person name="Letendre F."/>
            <person name="LeVine R."/>
            <person name="Lipovsky A."/>
            <person name="Liu X."/>
            <person name="Liu J."/>
            <person name="Liu S."/>
            <person name="Lokyitsang T."/>
            <person name="Lokyitsang Y."/>
            <person name="Lubonja R."/>
            <person name="Lui A."/>
            <person name="MacDonald P."/>
            <person name="Magnisalis V."/>
            <person name="Maru K."/>
            <person name="Matthews C."/>
            <person name="McCusker W."/>
            <person name="McDonough S."/>
            <person name="Mehta T."/>
            <person name="Meldrim J."/>
            <person name="Meneus L."/>
            <person name="Mihai O."/>
            <person name="Mihalev A."/>
            <person name="Mihova T."/>
            <person name="Mittelman R."/>
            <person name="Mlenga V."/>
            <person name="Montmayeur A."/>
            <person name="Mulrain L."/>
            <person name="Navidi A."/>
            <person name="Naylor J."/>
            <person name="Negash T."/>
            <person name="Nguyen T."/>
            <person name="Nguyen N."/>
            <person name="Nicol R."/>
            <person name="Norbu C."/>
            <person name="Norbu N."/>
            <person name="Novod N."/>
            <person name="O'Neill B."/>
            <person name="Osman S."/>
            <person name="Markiewicz E."/>
            <person name="Oyono O.L."/>
            <person name="Patti C."/>
            <person name="Phunkhang P."/>
            <person name="Pierre F."/>
            <person name="Priest M."/>
            <person name="Raghuraman S."/>
            <person name="Rege F."/>
            <person name="Reyes R."/>
            <person name="Rise C."/>
            <person name="Rogov P."/>
            <person name="Ross K."/>
            <person name="Ryan E."/>
            <person name="Settipalli S."/>
            <person name="Shea T."/>
            <person name="Sherpa N."/>
            <person name="Shi L."/>
            <person name="Shih D."/>
            <person name="Sparrow T."/>
            <person name="Spaulding J."/>
            <person name="Stalker J."/>
            <person name="Stange-Thomann N."/>
            <person name="Stavropoulos S."/>
            <person name="Stone C."/>
            <person name="Strader C."/>
            <person name="Tesfaye S."/>
            <person name="Thomson T."/>
            <person name="Thoulutsang Y."/>
            <person name="Thoulutsang D."/>
            <person name="Topham K."/>
            <person name="Topping I."/>
            <person name="Tsamla T."/>
            <person name="Vassiliev H."/>
            <person name="Vo A."/>
            <person name="Wangchuk T."/>
            <person name="Wangdi T."/>
            <person name="Weiand M."/>
            <person name="Wilkinson J."/>
            <person name="Wilson A."/>
            <person name="Yadav S."/>
            <person name="Young G."/>
            <person name="Yu Q."/>
            <person name="Zembek L."/>
            <person name="Zhong D."/>
            <person name="Zimmer A."/>
            <person name="Zwirko Z."/>
            <person name="Jaffe D.B."/>
            <person name="Alvarez P."/>
            <person name="Brockman W."/>
            <person name="Butler J."/>
            <person name="Chin C."/>
            <person name="Gnerre S."/>
            <person name="Grabherr M."/>
            <person name="Kleber M."/>
            <person name="Mauceli E."/>
            <person name="MacCallum I."/>
        </authorList>
    </citation>
    <scope>NUCLEOTIDE SEQUENCE [LARGE SCALE GENOMIC DNA]</scope>
    <source>
        <strain evidence="9">Tucson 15081-1352.22</strain>
    </source>
</reference>
<keyword evidence="1" id="KW-0378">Hydrolase</keyword>
<dbReference type="InterPro" id="IPR025202">
    <property type="entry name" value="PLD-like_dom"/>
</dbReference>
<feature type="domain" description="Phospholipase D-like" evidence="7">
    <location>
        <begin position="79"/>
        <end position="213"/>
    </location>
</feature>
<evidence type="ECO:0000256" key="4">
    <source>
        <dbReference type="ARBA" id="ARBA00038012"/>
    </source>
</evidence>
<dbReference type="SMR" id="B4KAS1"/>
<evidence type="ECO:0000256" key="3">
    <source>
        <dbReference type="ARBA" id="ARBA00023098"/>
    </source>
</evidence>
<accession>B4KAS1</accession>
<keyword evidence="2" id="KW-0442">Lipid degradation</keyword>
<dbReference type="eggNOG" id="ENOG502T6T6">
    <property type="taxonomic scope" value="Eukaryota"/>
</dbReference>
<dbReference type="InParanoid" id="B4KAS1"/>
<organism evidence="8 9">
    <name type="scientific">Drosophila mojavensis</name>
    <name type="common">Fruit fly</name>
    <dbReference type="NCBI Taxonomy" id="7230"/>
    <lineage>
        <taxon>Eukaryota</taxon>
        <taxon>Metazoa</taxon>
        <taxon>Ecdysozoa</taxon>
        <taxon>Arthropoda</taxon>
        <taxon>Hexapoda</taxon>
        <taxon>Insecta</taxon>
        <taxon>Pterygota</taxon>
        <taxon>Neoptera</taxon>
        <taxon>Endopterygota</taxon>
        <taxon>Diptera</taxon>
        <taxon>Brachycera</taxon>
        <taxon>Muscomorpha</taxon>
        <taxon>Ephydroidea</taxon>
        <taxon>Drosophilidae</taxon>
        <taxon>Drosophila</taxon>
    </lineage>
</organism>
<dbReference type="GO" id="GO:0016042">
    <property type="term" value="P:lipid catabolic process"/>
    <property type="evidence" value="ECO:0007669"/>
    <property type="project" value="UniProtKB-KW"/>
</dbReference>
<evidence type="ECO:0000256" key="1">
    <source>
        <dbReference type="ARBA" id="ARBA00022801"/>
    </source>
</evidence>
<evidence type="ECO:0000313" key="8">
    <source>
        <dbReference type="EMBL" id="EDW16808.1"/>
    </source>
</evidence>
<evidence type="ECO:0000256" key="2">
    <source>
        <dbReference type="ARBA" id="ARBA00022963"/>
    </source>
</evidence>
<proteinExistence type="inferred from homology"/>
<protein>
    <recommendedName>
        <fullName evidence="5">Mitochondrial cardiolipin hydrolase</fullName>
    </recommendedName>
    <alternativeName>
        <fullName evidence="6">Mitochondrial phospholipase</fullName>
    </alternativeName>
</protein>
<dbReference type="Gene3D" id="3.30.870.10">
    <property type="entry name" value="Endonuclease Chain A"/>
    <property type="match status" value="1"/>
</dbReference>
<dbReference type="EMBL" id="CH933806">
    <property type="protein sequence ID" value="EDW16808.1"/>
    <property type="molecule type" value="Genomic_DNA"/>
</dbReference>
<comment type="similarity">
    <text evidence="4">Belongs to the phospholipase D family. MitoPLD/Zucchini subfamily.</text>
</comment>
<dbReference type="SUPFAM" id="SSF56024">
    <property type="entry name" value="Phospholipase D/nuclease"/>
    <property type="match status" value="1"/>
</dbReference>
<dbReference type="KEGG" id="dmo:Dmoj_GI10739"/>
<dbReference type="PANTHER" id="PTHR43856:SF1">
    <property type="entry name" value="MITOCHONDRIAL CARDIOLIPIN HYDROLASE"/>
    <property type="match status" value="1"/>
</dbReference>
<dbReference type="AlphaFoldDB" id="B4KAS1"/>
<evidence type="ECO:0000256" key="6">
    <source>
        <dbReference type="ARBA" id="ARBA00043167"/>
    </source>
</evidence>
<gene>
    <name evidence="8" type="primary">Dmoj\GI10739</name>
    <name evidence="8" type="ORF">Dmoj_GI10739</name>
</gene>
<dbReference type="InterPro" id="IPR051406">
    <property type="entry name" value="PLD_domain"/>
</dbReference>
<keyword evidence="9" id="KW-1185">Reference proteome</keyword>
<dbReference type="PhylomeDB" id="B4KAS1"/>
<evidence type="ECO:0000259" key="7">
    <source>
        <dbReference type="Pfam" id="PF13091"/>
    </source>
</evidence>
<evidence type="ECO:0000256" key="5">
    <source>
        <dbReference type="ARBA" id="ARBA00040549"/>
    </source>
</evidence>
<name>B4KAS1_DROMO</name>
<dbReference type="HOGENOM" id="CLU_080814_0_1_1"/>
<evidence type="ECO:0000313" key="9">
    <source>
        <dbReference type="Proteomes" id="UP000009192"/>
    </source>
</evidence>
<dbReference type="OrthoDB" id="5205528at2759"/>
<sequence length="226" mass="26891">MLYYLIKFIKLCFNKPNNWRAHYAKLKREWTKDRIGKRVNQTAFVSFQYFRNRSLLHKTDAPDAKCDAASCLRRQLKYIIDPIDQAQYSIDVAIYLMDSCDIADALRRASERGVRVRVVCFKNYELLQECFDNYVLLRRLSVIRNQMREMTMHHKFCIIDGYIATRKQMPKALTVCITGSMNWVMLPRNCEDCLVTSSPRVAKRLEQEFERIWMLCEMPENANYLK</sequence>
<dbReference type="OMA" id="FCIIDGY"/>
<dbReference type="PANTHER" id="PTHR43856">
    <property type="entry name" value="CARDIOLIPIN HYDROLASE"/>
    <property type="match status" value="1"/>
</dbReference>
<dbReference type="Pfam" id="PF13091">
    <property type="entry name" value="PLDc_2"/>
    <property type="match status" value="1"/>
</dbReference>